<dbReference type="PANTHER" id="PTHR11208">
    <property type="entry name" value="RNA-BINDING PROTEIN RELATED"/>
    <property type="match status" value="1"/>
</dbReference>
<comment type="function">
    <text evidence="2">Necessary for the splicing of pre-mRNA. Has a role in the recognition of the branch site (5'-UACUAAC-3'), the pyrimidine tract and the 3'-splice site at the 3'-end of introns.</text>
</comment>
<dbReference type="SUPFAM" id="SSF54791">
    <property type="entry name" value="Eukaryotic type KH-domain (KH-domain type I)"/>
    <property type="match status" value="1"/>
</dbReference>
<keyword evidence="2" id="KW-0747">Spliceosome</keyword>
<dbReference type="InterPro" id="IPR045071">
    <property type="entry name" value="BBP-like"/>
</dbReference>
<proteinExistence type="inferred from homology"/>
<evidence type="ECO:0000256" key="3">
    <source>
        <dbReference type="SAM" id="MobiDB-lite"/>
    </source>
</evidence>
<dbReference type="Pfam" id="PF22675">
    <property type="entry name" value="KH-I_KHDC4-BBP"/>
    <property type="match status" value="1"/>
</dbReference>
<comment type="similarity">
    <text evidence="2">Belongs to the BBP/SF1 family.</text>
</comment>
<dbReference type="InterPro" id="IPR036612">
    <property type="entry name" value="KH_dom_type_1_sf"/>
</dbReference>
<dbReference type="GO" id="GO:0000398">
    <property type="term" value="P:mRNA splicing, via spliceosome"/>
    <property type="evidence" value="ECO:0007669"/>
    <property type="project" value="UniProtKB-UniRule"/>
</dbReference>
<evidence type="ECO:0000313" key="6">
    <source>
        <dbReference type="Proteomes" id="UP000515908"/>
    </source>
</evidence>
<keyword evidence="2" id="KW-0479">Metal-binding</keyword>
<sequence length="268" mass="30292">MPTEKVDKKRSRWSTAKYSNLTIPSYIPPEAIVFEHGQFLRALLLRAQLDDISRFIAAGQAEEYFSNIPLEPKYDAQGNRTNTPENILDEKRIQAFDALSAIKKACSAATDEGKAGEIIKRIYFTSEQMETGAFGALIGARGSVHKQLQEETKCRIVLVGRGITNPLKDTSANAAALALEEPHVRITAQNEEDLQLAAERIEWILSDELEAVEFREKNKKRMAQVEGRYDPRTWVSGTEDAKKKMSKKAKMEEEEREQEVDDFLEGLE</sequence>
<dbReference type="InterPro" id="IPR055256">
    <property type="entry name" value="KH_1_KHDC4/BBP-like"/>
</dbReference>
<dbReference type="GO" id="GO:0008270">
    <property type="term" value="F:zinc ion binding"/>
    <property type="evidence" value="ECO:0007669"/>
    <property type="project" value="UniProtKB-UniRule"/>
</dbReference>
<keyword evidence="1" id="KW-0694">RNA-binding</keyword>
<dbReference type="GO" id="GO:0048024">
    <property type="term" value="P:regulation of mRNA splicing, via spliceosome"/>
    <property type="evidence" value="ECO:0007669"/>
    <property type="project" value="TreeGrafter"/>
</dbReference>
<comment type="subcellular location">
    <subcellularLocation>
        <location evidence="2">Nucleus</location>
    </subcellularLocation>
</comment>
<organism evidence="5 6">
    <name type="scientific">Angomonas deanei</name>
    <dbReference type="NCBI Taxonomy" id="59799"/>
    <lineage>
        <taxon>Eukaryota</taxon>
        <taxon>Discoba</taxon>
        <taxon>Euglenozoa</taxon>
        <taxon>Kinetoplastea</taxon>
        <taxon>Metakinetoplastina</taxon>
        <taxon>Trypanosomatida</taxon>
        <taxon>Trypanosomatidae</taxon>
        <taxon>Strigomonadinae</taxon>
        <taxon>Angomonas</taxon>
    </lineage>
</organism>
<dbReference type="Proteomes" id="UP000515908">
    <property type="component" value="Chromosome 01"/>
</dbReference>
<dbReference type="VEuPathDB" id="TriTrypDB:ADEAN_000057500"/>
<dbReference type="AlphaFoldDB" id="A0A7G2C0C9"/>
<feature type="compositionally biased region" description="Acidic residues" evidence="3">
    <location>
        <begin position="254"/>
        <end position="268"/>
    </location>
</feature>
<gene>
    <name evidence="5" type="ORF">ADEAN_000057500</name>
</gene>
<feature type="domain" description="K Homology" evidence="4">
    <location>
        <begin position="116"/>
        <end position="206"/>
    </location>
</feature>
<evidence type="ECO:0000259" key="4">
    <source>
        <dbReference type="SMART" id="SM00322"/>
    </source>
</evidence>
<keyword evidence="6" id="KW-1185">Reference proteome</keyword>
<keyword evidence="2" id="KW-0862">Zinc</keyword>
<dbReference type="GO" id="GO:0005681">
    <property type="term" value="C:spliceosomal complex"/>
    <property type="evidence" value="ECO:0007669"/>
    <property type="project" value="UniProtKB-KW"/>
</dbReference>
<dbReference type="EMBL" id="LR877145">
    <property type="protein sequence ID" value="CAD2213139.1"/>
    <property type="molecule type" value="Genomic_DNA"/>
</dbReference>
<keyword evidence="2" id="KW-0507">mRNA processing</keyword>
<feature type="region of interest" description="Disordered" evidence="3">
    <location>
        <begin position="229"/>
        <end position="268"/>
    </location>
</feature>
<keyword evidence="2" id="KW-0539">Nucleus</keyword>
<dbReference type="GO" id="GO:0045131">
    <property type="term" value="F:pre-mRNA branch point binding"/>
    <property type="evidence" value="ECO:0007669"/>
    <property type="project" value="UniProtKB-UniRule"/>
</dbReference>
<evidence type="ECO:0000256" key="1">
    <source>
        <dbReference type="ARBA" id="ARBA00022884"/>
    </source>
</evidence>
<dbReference type="GO" id="GO:0003729">
    <property type="term" value="F:mRNA binding"/>
    <property type="evidence" value="ECO:0007669"/>
    <property type="project" value="TreeGrafter"/>
</dbReference>
<name>A0A7G2C0C9_9TRYP</name>
<keyword evidence="2" id="KW-0508">mRNA splicing</keyword>
<accession>A0A7G2C0C9</accession>
<reference evidence="5 6" key="1">
    <citation type="submission" date="2020-08" db="EMBL/GenBank/DDBJ databases">
        <authorList>
            <person name="Newling K."/>
            <person name="Davey J."/>
            <person name="Forrester S."/>
        </authorList>
    </citation>
    <scope>NUCLEOTIDE SEQUENCE [LARGE SCALE GENOMIC DNA]</scope>
    <source>
        <strain evidence="6">Crithidia deanei Carvalho (ATCC PRA-265)</strain>
    </source>
</reference>
<dbReference type="Gene3D" id="3.30.1370.10">
    <property type="entry name" value="K Homology domain, type 1"/>
    <property type="match status" value="1"/>
</dbReference>
<feature type="compositionally biased region" description="Basic and acidic residues" evidence="3">
    <location>
        <begin position="239"/>
        <end position="253"/>
    </location>
</feature>
<dbReference type="SMART" id="SM00322">
    <property type="entry name" value="KH"/>
    <property type="match status" value="1"/>
</dbReference>
<protein>
    <recommendedName>
        <fullName evidence="2">Branchpoint-bridging protein</fullName>
    </recommendedName>
</protein>
<evidence type="ECO:0000313" key="5">
    <source>
        <dbReference type="EMBL" id="CAD2213139.1"/>
    </source>
</evidence>
<dbReference type="PANTHER" id="PTHR11208:SF45">
    <property type="entry name" value="SPLICING FACTOR 1"/>
    <property type="match status" value="1"/>
</dbReference>
<evidence type="ECO:0000256" key="2">
    <source>
        <dbReference type="RuleBase" id="RU367126"/>
    </source>
</evidence>
<keyword evidence="2" id="KW-0863">Zinc-finger</keyword>
<dbReference type="InterPro" id="IPR004087">
    <property type="entry name" value="KH_dom"/>
</dbReference>